<dbReference type="InParanoid" id="Q2H084"/>
<evidence type="ECO:0000313" key="6">
    <source>
        <dbReference type="Proteomes" id="UP000001056"/>
    </source>
</evidence>
<dbReference type="HOGENOM" id="CLU_1331805_0_0_1"/>
<evidence type="ECO:0000256" key="3">
    <source>
        <dbReference type="SAM" id="MobiDB-lite"/>
    </source>
</evidence>
<dbReference type="PANTHER" id="PTHR10908:SF0">
    <property type="entry name" value="SEROTONIN N-ACETYLTRANSFERASE"/>
    <property type="match status" value="1"/>
</dbReference>
<gene>
    <name evidence="5" type="ORF">CHGG_04812</name>
</gene>
<evidence type="ECO:0000259" key="4">
    <source>
        <dbReference type="Pfam" id="PF00583"/>
    </source>
</evidence>
<sequence length="206" mass="22140">MAGAETIRSEAGSPCPIQETDQAVDESSDVDGDFASRQKMLSRKRRAAKDSPEIAYRLTVCPELSLGVFLTVIPERAAKLGLETLPHAKPVETGRADGAVSVLLAHVIATRCRGDIITDADMAYPEEWRSQAGRAAGQDVGHQEGGRTVGLHSLAVLPRLQRCGIGQTIVRAYLDQMKCCGLVDRVALICQDVSSPLCLGGWRGWT</sequence>
<dbReference type="GeneID" id="4392988"/>
<protein>
    <recommendedName>
        <fullName evidence="4">N-acetyltransferase domain-containing protein</fullName>
    </recommendedName>
</protein>
<dbReference type="InterPro" id="IPR000182">
    <property type="entry name" value="GNAT_dom"/>
</dbReference>
<dbReference type="GO" id="GO:0004059">
    <property type="term" value="F:aralkylamine N-acetyltransferase activity"/>
    <property type="evidence" value="ECO:0007669"/>
    <property type="project" value="TreeGrafter"/>
</dbReference>
<reference evidence="6" key="1">
    <citation type="journal article" date="2015" name="Genome Announc.">
        <title>Draft genome sequence of the cellulolytic fungus Chaetomium globosum.</title>
        <authorList>
            <person name="Cuomo C.A."/>
            <person name="Untereiner W.A."/>
            <person name="Ma L.-J."/>
            <person name="Grabherr M."/>
            <person name="Birren B.W."/>
        </authorList>
    </citation>
    <scope>NUCLEOTIDE SEQUENCE [LARGE SCALE GENOMIC DNA]</scope>
    <source>
        <strain evidence="6">ATCC 6205 / CBS 148.51 / DSM 1962 / NBRC 6347 / NRRL 1970</strain>
    </source>
</reference>
<feature type="region of interest" description="Disordered" evidence="3">
    <location>
        <begin position="1"/>
        <end position="32"/>
    </location>
</feature>
<dbReference type="Proteomes" id="UP000001056">
    <property type="component" value="Unassembled WGS sequence"/>
</dbReference>
<feature type="compositionally biased region" description="Acidic residues" evidence="3">
    <location>
        <begin position="22"/>
        <end position="32"/>
    </location>
</feature>
<dbReference type="AlphaFoldDB" id="Q2H084"/>
<accession>Q2H084</accession>
<dbReference type="Pfam" id="PF00583">
    <property type="entry name" value="Acetyltransf_1"/>
    <property type="match status" value="1"/>
</dbReference>
<organism evidence="5 6">
    <name type="scientific">Chaetomium globosum (strain ATCC 6205 / CBS 148.51 / DSM 1962 / NBRC 6347 / NRRL 1970)</name>
    <name type="common">Soil fungus</name>
    <dbReference type="NCBI Taxonomy" id="306901"/>
    <lineage>
        <taxon>Eukaryota</taxon>
        <taxon>Fungi</taxon>
        <taxon>Dikarya</taxon>
        <taxon>Ascomycota</taxon>
        <taxon>Pezizomycotina</taxon>
        <taxon>Sordariomycetes</taxon>
        <taxon>Sordariomycetidae</taxon>
        <taxon>Sordariales</taxon>
        <taxon>Chaetomiaceae</taxon>
        <taxon>Chaetomium</taxon>
    </lineage>
</organism>
<name>Q2H084_CHAGB</name>
<dbReference type="VEuPathDB" id="FungiDB:CHGG_04812"/>
<dbReference type="GO" id="GO:0005737">
    <property type="term" value="C:cytoplasm"/>
    <property type="evidence" value="ECO:0007669"/>
    <property type="project" value="TreeGrafter"/>
</dbReference>
<keyword evidence="6" id="KW-1185">Reference proteome</keyword>
<dbReference type="OrthoDB" id="30840at2759"/>
<keyword evidence="2" id="KW-0012">Acyltransferase</keyword>
<dbReference type="EMBL" id="CH408032">
    <property type="protein sequence ID" value="EAQ88193.1"/>
    <property type="molecule type" value="Genomic_DNA"/>
</dbReference>
<dbReference type="eggNOG" id="KOG4144">
    <property type="taxonomic scope" value="Eukaryota"/>
</dbReference>
<dbReference type="RefSeq" id="XP_001224026.1">
    <property type="nucleotide sequence ID" value="XM_001224025.1"/>
</dbReference>
<evidence type="ECO:0000313" key="5">
    <source>
        <dbReference type="EMBL" id="EAQ88193.1"/>
    </source>
</evidence>
<dbReference type="SUPFAM" id="SSF55729">
    <property type="entry name" value="Acyl-CoA N-acyltransferases (Nat)"/>
    <property type="match status" value="1"/>
</dbReference>
<dbReference type="STRING" id="306901.Q2H084"/>
<evidence type="ECO:0000256" key="1">
    <source>
        <dbReference type="ARBA" id="ARBA00022679"/>
    </source>
</evidence>
<dbReference type="PANTHER" id="PTHR10908">
    <property type="entry name" value="SEROTONIN N-ACETYLTRANSFERASE"/>
    <property type="match status" value="1"/>
</dbReference>
<dbReference type="InterPro" id="IPR016181">
    <property type="entry name" value="Acyl_CoA_acyltransferase"/>
</dbReference>
<evidence type="ECO:0000256" key="2">
    <source>
        <dbReference type="ARBA" id="ARBA00023315"/>
    </source>
</evidence>
<proteinExistence type="predicted"/>
<keyword evidence="1" id="KW-0808">Transferase</keyword>
<dbReference type="Gene3D" id="3.40.630.30">
    <property type="match status" value="1"/>
</dbReference>
<feature type="domain" description="N-acetyltransferase" evidence="4">
    <location>
        <begin position="136"/>
        <end position="191"/>
    </location>
</feature>
<dbReference type="InterPro" id="IPR051635">
    <property type="entry name" value="SNAT-like"/>
</dbReference>